<dbReference type="InterPro" id="IPR006708">
    <property type="entry name" value="Pex19"/>
</dbReference>
<dbReference type="GO" id="GO:0045046">
    <property type="term" value="P:protein import into peroxisome membrane"/>
    <property type="evidence" value="ECO:0007669"/>
    <property type="project" value="TreeGrafter"/>
</dbReference>
<keyword evidence="3" id="KW-1185">Reference proteome</keyword>
<gene>
    <name evidence="2" type="ORF">L210DRAFT_3453746</name>
</gene>
<reference evidence="2" key="1">
    <citation type="submission" date="2019-10" db="EMBL/GenBank/DDBJ databases">
        <authorList>
            <consortium name="DOE Joint Genome Institute"/>
            <person name="Kuo A."/>
            <person name="Miyauchi S."/>
            <person name="Kiss E."/>
            <person name="Drula E."/>
            <person name="Kohler A."/>
            <person name="Sanchez-Garcia M."/>
            <person name="Andreopoulos B."/>
            <person name="Barry K.W."/>
            <person name="Bonito G."/>
            <person name="Buee M."/>
            <person name="Carver A."/>
            <person name="Chen C."/>
            <person name="Cichocki N."/>
            <person name="Clum A."/>
            <person name="Culley D."/>
            <person name="Crous P.W."/>
            <person name="Fauchery L."/>
            <person name="Girlanda M."/>
            <person name="Hayes R."/>
            <person name="Keri Z."/>
            <person name="LaButti K."/>
            <person name="Lipzen A."/>
            <person name="Lombard V."/>
            <person name="Magnuson J."/>
            <person name="Maillard F."/>
            <person name="Morin E."/>
            <person name="Murat C."/>
            <person name="Nolan M."/>
            <person name="Ohm R."/>
            <person name="Pangilinan J."/>
            <person name="Pereira M."/>
            <person name="Perotto S."/>
            <person name="Peter M."/>
            <person name="Riley R."/>
            <person name="Sitrit Y."/>
            <person name="Stielow B."/>
            <person name="Szollosi G."/>
            <person name="Zifcakova L."/>
            <person name="Stursova M."/>
            <person name="Spatafora J.W."/>
            <person name="Tedersoo L."/>
            <person name="Vaario L.-M."/>
            <person name="Yamada A."/>
            <person name="Yan M."/>
            <person name="Wang P."/>
            <person name="Xu J."/>
            <person name="Bruns T."/>
            <person name="Baldrian P."/>
            <person name="Vilgalys R."/>
            <person name="Henrissat B."/>
            <person name="Grigoriev I.V."/>
            <person name="Hibbett D."/>
            <person name="Nagy L.G."/>
            <person name="Martin F.M."/>
        </authorList>
    </citation>
    <scope>NUCLEOTIDE SEQUENCE</scope>
    <source>
        <strain evidence="2">BED1</strain>
    </source>
</reference>
<feature type="compositionally biased region" description="Basic and acidic residues" evidence="1">
    <location>
        <begin position="87"/>
        <end position="97"/>
    </location>
</feature>
<dbReference type="GO" id="GO:0033328">
    <property type="term" value="F:peroxisome membrane targeting sequence binding"/>
    <property type="evidence" value="ECO:0007669"/>
    <property type="project" value="TreeGrafter"/>
</dbReference>
<dbReference type="GO" id="GO:0005778">
    <property type="term" value="C:peroxisomal membrane"/>
    <property type="evidence" value="ECO:0007669"/>
    <property type="project" value="TreeGrafter"/>
</dbReference>
<feature type="region of interest" description="Disordered" evidence="1">
    <location>
        <begin position="18"/>
        <end position="37"/>
    </location>
</feature>
<reference evidence="2" key="2">
    <citation type="journal article" date="2020" name="Nat. Commun.">
        <title>Large-scale genome sequencing of mycorrhizal fungi provides insights into the early evolution of symbiotic traits.</title>
        <authorList>
            <person name="Miyauchi S."/>
            <person name="Kiss E."/>
            <person name="Kuo A."/>
            <person name="Drula E."/>
            <person name="Kohler A."/>
            <person name="Sanchez-Garcia M."/>
            <person name="Morin E."/>
            <person name="Andreopoulos B."/>
            <person name="Barry K.W."/>
            <person name="Bonito G."/>
            <person name="Buee M."/>
            <person name="Carver A."/>
            <person name="Chen C."/>
            <person name="Cichocki N."/>
            <person name="Clum A."/>
            <person name="Culley D."/>
            <person name="Crous P.W."/>
            <person name="Fauchery L."/>
            <person name="Girlanda M."/>
            <person name="Hayes R.D."/>
            <person name="Keri Z."/>
            <person name="LaButti K."/>
            <person name="Lipzen A."/>
            <person name="Lombard V."/>
            <person name="Magnuson J."/>
            <person name="Maillard F."/>
            <person name="Murat C."/>
            <person name="Nolan M."/>
            <person name="Ohm R.A."/>
            <person name="Pangilinan J."/>
            <person name="Pereira M.F."/>
            <person name="Perotto S."/>
            <person name="Peter M."/>
            <person name="Pfister S."/>
            <person name="Riley R."/>
            <person name="Sitrit Y."/>
            <person name="Stielow J.B."/>
            <person name="Szollosi G."/>
            <person name="Zifcakova L."/>
            <person name="Stursova M."/>
            <person name="Spatafora J.W."/>
            <person name="Tedersoo L."/>
            <person name="Vaario L.M."/>
            <person name="Yamada A."/>
            <person name="Yan M."/>
            <person name="Wang P."/>
            <person name="Xu J."/>
            <person name="Bruns T."/>
            <person name="Baldrian P."/>
            <person name="Vilgalys R."/>
            <person name="Dunand C."/>
            <person name="Henrissat B."/>
            <person name="Grigoriev I.V."/>
            <person name="Hibbett D."/>
            <person name="Nagy L.G."/>
            <person name="Martin F.M."/>
        </authorList>
    </citation>
    <scope>NUCLEOTIDE SEQUENCE</scope>
    <source>
        <strain evidence="2">BED1</strain>
    </source>
</reference>
<evidence type="ECO:0000256" key="1">
    <source>
        <dbReference type="SAM" id="MobiDB-lite"/>
    </source>
</evidence>
<dbReference type="AlphaFoldDB" id="A0AAD4BND0"/>
<name>A0AAD4BND0_BOLED</name>
<evidence type="ECO:0000313" key="2">
    <source>
        <dbReference type="EMBL" id="KAF8434860.1"/>
    </source>
</evidence>
<feature type="compositionally biased region" description="Polar residues" evidence="1">
    <location>
        <begin position="69"/>
        <end position="86"/>
    </location>
</feature>
<dbReference type="InterPro" id="IPR038322">
    <property type="entry name" value="Pex19_C_sf"/>
</dbReference>
<dbReference type="Proteomes" id="UP001194468">
    <property type="component" value="Unassembled WGS sequence"/>
</dbReference>
<accession>A0AAD4BND0</accession>
<comment type="caution">
    <text evidence="2">The sequence shown here is derived from an EMBL/GenBank/DDBJ whole genome shotgun (WGS) entry which is preliminary data.</text>
</comment>
<dbReference type="Pfam" id="PF04614">
    <property type="entry name" value="Pex19"/>
    <property type="match status" value="1"/>
</dbReference>
<protein>
    <submittedName>
        <fullName evidence="2">Pex19 protein</fullName>
    </submittedName>
</protein>
<dbReference type="EMBL" id="WHUW01000027">
    <property type="protein sequence ID" value="KAF8434860.1"/>
    <property type="molecule type" value="Genomic_DNA"/>
</dbReference>
<dbReference type="Gene3D" id="1.20.120.900">
    <property type="entry name" value="Pex19, mPTS binding domain"/>
    <property type="match status" value="1"/>
</dbReference>
<dbReference type="PANTHER" id="PTHR12774">
    <property type="entry name" value="PEROXISOMAL BIOGENESIS FACTOR 19"/>
    <property type="match status" value="1"/>
</dbReference>
<proteinExistence type="predicted"/>
<evidence type="ECO:0000313" key="3">
    <source>
        <dbReference type="Proteomes" id="UP001194468"/>
    </source>
</evidence>
<feature type="region of interest" description="Disordered" evidence="1">
    <location>
        <begin position="50"/>
        <end position="110"/>
    </location>
</feature>
<sequence>MDSDFTRQLSEGMASLFQELGIESGAGSEGTDGVKEQERQLAAAWEAMLVEGMNSASDPTASHARTPGDASSSGPPEADFQSSIRSTLDRLREKESKLQPPDSSASGDGENLQSLLSQLQGLGGLSGDDVESEDQLQGVLEEMMGQLMSKQVLYEPLKELYEKFPGYLTEHASTISPEDKTRYEAQISCIKQLIDEFKADTFSDEDATSRGKIVELMSELQTHGQPPEEIMGPLPPGFNMSADGLPEMPDGCNMN</sequence>
<organism evidence="2 3">
    <name type="scientific">Boletus edulis BED1</name>
    <dbReference type="NCBI Taxonomy" id="1328754"/>
    <lineage>
        <taxon>Eukaryota</taxon>
        <taxon>Fungi</taxon>
        <taxon>Dikarya</taxon>
        <taxon>Basidiomycota</taxon>
        <taxon>Agaricomycotina</taxon>
        <taxon>Agaricomycetes</taxon>
        <taxon>Agaricomycetidae</taxon>
        <taxon>Boletales</taxon>
        <taxon>Boletineae</taxon>
        <taxon>Boletaceae</taxon>
        <taxon>Boletoideae</taxon>
        <taxon>Boletus</taxon>
    </lineage>
</organism>
<dbReference type="PANTHER" id="PTHR12774:SF2">
    <property type="entry name" value="PEROXISOMAL BIOGENESIS FACTOR 19"/>
    <property type="match status" value="1"/>
</dbReference>